<dbReference type="InterPro" id="IPR050563">
    <property type="entry name" value="4-hydroxybenzoyl-CoA_TE"/>
</dbReference>
<sequence length="134" mass="15787">MRESTVKISTRYCETDQMGIIHHANYLIYMEQGRVAWLDQLGFSYKAMEEQGVLLPVYHIDIKYRRSAQFGDELTVKTRLRKIPTTKVEFDYEIKNSKGEICTTAYLILVFTNAESFKPMRPLNDFLEKCKELF</sequence>
<dbReference type="Proteomes" id="UP000193431">
    <property type="component" value="Chromosome"/>
</dbReference>
<evidence type="ECO:0000256" key="2">
    <source>
        <dbReference type="ARBA" id="ARBA00022801"/>
    </source>
</evidence>
<evidence type="ECO:0000256" key="1">
    <source>
        <dbReference type="ARBA" id="ARBA00005953"/>
    </source>
</evidence>
<dbReference type="STRING" id="331648.BST97_14955"/>
<dbReference type="PANTHER" id="PTHR31793:SF27">
    <property type="entry name" value="NOVEL THIOESTERASE SUPERFAMILY DOMAIN AND SAPOSIN A-TYPE DOMAIN CONTAINING PROTEIN (0610012H03RIK)"/>
    <property type="match status" value="1"/>
</dbReference>
<dbReference type="AlphaFoldDB" id="A0A1W6MNK0"/>
<name>A0A1W6MNK0_9FLAO</name>
<dbReference type="Pfam" id="PF13279">
    <property type="entry name" value="4HBT_2"/>
    <property type="match status" value="1"/>
</dbReference>
<proteinExistence type="inferred from homology"/>
<keyword evidence="2" id="KW-0378">Hydrolase</keyword>
<dbReference type="SUPFAM" id="SSF54637">
    <property type="entry name" value="Thioesterase/thiol ester dehydrase-isomerase"/>
    <property type="match status" value="1"/>
</dbReference>
<dbReference type="PIRSF" id="PIRSF003230">
    <property type="entry name" value="YbgC"/>
    <property type="match status" value="1"/>
</dbReference>
<dbReference type="GO" id="GO:0047617">
    <property type="term" value="F:fatty acyl-CoA hydrolase activity"/>
    <property type="evidence" value="ECO:0007669"/>
    <property type="project" value="TreeGrafter"/>
</dbReference>
<dbReference type="InterPro" id="IPR029069">
    <property type="entry name" value="HotDog_dom_sf"/>
</dbReference>
<dbReference type="InterPro" id="IPR006684">
    <property type="entry name" value="YbgC/YbaW"/>
</dbReference>
<organism evidence="3 4">
    <name type="scientific">Nonlabens spongiae</name>
    <dbReference type="NCBI Taxonomy" id="331648"/>
    <lineage>
        <taxon>Bacteria</taxon>
        <taxon>Pseudomonadati</taxon>
        <taxon>Bacteroidota</taxon>
        <taxon>Flavobacteriia</taxon>
        <taxon>Flavobacteriales</taxon>
        <taxon>Flavobacteriaceae</taxon>
        <taxon>Nonlabens</taxon>
    </lineage>
</organism>
<dbReference type="EMBL" id="CP019344">
    <property type="protein sequence ID" value="ARN79178.1"/>
    <property type="molecule type" value="Genomic_DNA"/>
</dbReference>
<comment type="similarity">
    <text evidence="1">Belongs to the 4-hydroxybenzoyl-CoA thioesterase family.</text>
</comment>
<evidence type="ECO:0000313" key="3">
    <source>
        <dbReference type="EMBL" id="ARN79178.1"/>
    </source>
</evidence>
<gene>
    <name evidence="3" type="ORF">BST97_14955</name>
</gene>
<reference evidence="3 4" key="1">
    <citation type="submission" date="2016-11" db="EMBL/GenBank/DDBJ databases">
        <title>Trade-off between light-utilization and light-protection in marine flavobacteria.</title>
        <authorList>
            <person name="Kumagai Y."/>
        </authorList>
    </citation>
    <scope>NUCLEOTIDE SEQUENCE [LARGE SCALE GENOMIC DNA]</scope>
    <source>
        <strain evidence="3 4">JCM 13191</strain>
    </source>
</reference>
<dbReference type="OrthoDB" id="9800856at2"/>
<dbReference type="RefSeq" id="WP_085767982.1">
    <property type="nucleotide sequence ID" value="NZ_CP019344.1"/>
</dbReference>
<dbReference type="PANTHER" id="PTHR31793">
    <property type="entry name" value="4-HYDROXYBENZOYL-COA THIOESTERASE FAMILY MEMBER"/>
    <property type="match status" value="1"/>
</dbReference>
<protein>
    <submittedName>
        <fullName evidence="3">Thioesterase</fullName>
    </submittedName>
</protein>
<keyword evidence="4" id="KW-1185">Reference proteome</keyword>
<dbReference type="CDD" id="cd00586">
    <property type="entry name" value="4HBT"/>
    <property type="match status" value="1"/>
</dbReference>
<evidence type="ECO:0000313" key="4">
    <source>
        <dbReference type="Proteomes" id="UP000193431"/>
    </source>
</evidence>
<accession>A0A1W6MNK0</accession>
<dbReference type="Gene3D" id="3.10.129.10">
    <property type="entry name" value="Hotdog Thioesterase"/>
    <property type="match status" value="1"/>
</dbReference>
<dbReference type="NCBIfam" id="TIGR00051">
    <property type="entry name" value="YbgC/FadM family acyl-CoA thioesterase"/>
    <property type="match status" value="1"/>
</dbReference>